<evidence type="ECO:0000256" key="1">
    <source>
        <dbReference type="SAM" id="MobiDB-lite"/>
    </source>
</evidence>
<accession>A0A0G1S5L1</accession>
<dbReference type="AlphaFoldDB" id="A0A0G1S5L1"/>
<feature type="compositionally biased region" description="Pro residues" evidence="1">
    <location>
        <begin position="286"/>
        <end position="296"/>
    </location>
</feature>
<proteinExistence type="predicted"/>
<feature type="compositionally biased region" description="Basic and acidic residues" evidence="1">
    <location>
        <begin position="256"/>
        <end position="267"/>
    </location>
</feature>
<reference evidence="2 3" key="1">
    <citation type="journal article" date="2015" name="Nature">
        <title>rRNA introns, odd ribosomes, and small enigmatic genomes across a large radiation of phyla.</title>
        <authorList>
            <person name="Brown C.T."/>
            <person name="Hug L.A."/>
            <person name="Thomas B.C."/>
            <person name="Sharon I."/>
            <person name="Castelle C.J."/>
            <person name="Singh A."/>
            <person name="Wilkins M.J."/>
            <person name="Williams K.H."/>
            <person name="Banfield J.F."/>
        </authorList>
    </citation>
    <scope>NUCLEOTIDE SEQUENCE [LARGE SCALE GENOMIC DNA]</scope>
</reference>
<feature type="region of interest" description="Disordered" evidence="1">
    <location>
        <begin position="254"/>
        <end position="317"/>
    </location>
</feature>
<evidence type="ECO:0000313" key="2">
    <source>
        <dbReference type="EMBL" id="KKU64692.1"/>
    </source>
</evidence>
<feature type="compositionally biased region" description="Basic and acidic residues" evidence="1">
    <location>
        <begin position="365"/>
        <end position="393"/>
    </location>
</feature>
<evidence type="ECO:0000313" key="3">
    <source>
        <dbReference type="Proteomes" id="UP000034364"/>
    </source>
</evidence>
<gene>
    <name evidence="2" type="ORF">UX87_C0005G0002</name>
</gene>
<dbReference type="Proteomes" id="UP000034364">
    <property type="component" value="Unassembled WGS sequence"/>
</dbReference>
<feature type="region of interest" description="Disordered" evidence="1">
    <location>
        <begin position="349"/>
        <end position="425"/>
    </location>
</feature>
<dbReference type="EMBL" id="LCNV01000005">
    <property type="protein sequence ID" value="KKU64692.1"/>
    <property type="molecule type" value="Genomic_DNA"/>
</dbReference>
<organism evidence="2 3">
    <name type="scientific">Candidatus Amesbacteria bacterium GW2011_GWA1_47_16</name>
    <dbReference type="NCBI Taxonomy" id="1618353"/>
    <lineage>
        <taxon>Bacteria</taxon>
        <taxon>Candidatus Amesiibacteriota</taxon>
    </lineage>
</organism>
<sequence length="1109" mass="125394">MYNCLLASWGQHVIYYLHMDDSMGPENFGIPTRPDFKPGGILPRVEKFGGGGSGQENDKKIEEWSKRVASFTIEDWDKGRKFKKSHESKDWYDIVFGNGKLNDSGKYGNAAEFHTREKSTLLLVPLSAEPVRQEALENHERLAVAVCINYPGEEKGKNGRWGSWTSVFIMRPEEALQFARETVSDPTLPYRLVEKLNDGPLQGIDLLPGERVEILANKLLGGKIDVNTPSKEFPSDFKPGALIEQIQEPQELAWPEEPKPEAEDTKPVKVQSGLPGEGSGQKPPKEPPTTPPPPEAEGPEHEGEDEDKEERDERGFWERLREVAGPVLAGVGAGELLETVVEAARYYPEARSAARVISGLRGRKDKGASKDEMKDAFREVLRERDEEERKRTQEAAGGGGRPPEPPVPPTRETLASEEGPEGGMNWSEADRILKKFVAKKLQGRPTTHKEETKVEDALDERDRMVEKGKSVTRPLKEAVADIYDRVIFEDQESVNSGRPRENPLLEFNKSLDSLRVNRGEPEGELNGLVGTWIDGVRREVELRAIRREIQMRKELGIQSNDLEDKQNQLKTEWNYLNWGDHRAETEARIGGLAESYVNWLESNGPQAEIFNQLRQEKAAMTAAQVEAARRGVGFGGMGAESYAEAQLLSQAMSMGISREEYEMIRNGPQDEVVKWLKRNMNKLDTLNEAQRSQFSNRINFSVNLIGSHRGNEVLEENGGKTMADMVTEMWSDRMVFDQLFNAFDNAGKGDVGFGKVSPELAKFARLEVFKSEGGVERLNRMWGEAFPVMRTMESDMGRLKRFLDAKSEEEKGIVIQEVARDLQMDEDEIRFGIKFWRLIGRHAMFDAWIPKDSNKHTSSIRGSYNTDKKLAQLMAFHVTAEKFHFGNNPYFQRECDVQYRDLVSFMFTDARLGRLGLARNKQLIVRSLAEGDDDALQNFDFKEIPDVLAQWFEAAKGAQETADALRDWCIKPSPETVKAVSQTYNHFFAGEAALLNLEPNDYGLHGEEVEREKTEKLKNRKWLLTENIVLKTYNYYTKYLVPSTMRIKGAEARDFLARSLVLVPTSGLEDRDVQMYIKNEMISEGRRRMANATGTLFRLLGVIVGGGGK</sequence>
<protein>
    <submittedName>
        <fullName evidence="2">Uncharacterized protein</fullName>
    </submittedName>
</protein>
<comment type="caution">
    <text evidence="2">The sequence shown here is derived from an EMBL/GenBank/DDBJ whole genome shotgun (WGS) entry which is preliminary data.</text>
</comment>
<name>A0A0G1S5L1_9BACT</name>